<dbReference type="EMBL" id="JAOSLC020000002">
    <property type="protein sequence ID" value="MDD7913389.1"/>
    <property type="molecule type" value="Genomic_DNA"/>
</dbReference>
<evidence type="ECO:0008006" key="3">
    <source>
        <dbReference type="Google" id="ProtNLM"/>
    </source>
</evidence>
<dbReference type="Proteomes" id="UP001151478">
    <property type="component" value="Unassembled WGS sequence"/>
</dbReference>
<name>A0ABT5S5L6_9FLAO</name>
<keyword evidence="2" id="KW-1185">Reference proteome</keyword>
<reference evidence="1" key="1">
    <citation type="submission" date="2023-02" db="EMBL/GenBank/DDBJ databases">
        <title>Polaribacter ponticola sp. nov., isolated from seawater.</title>
        <authorList>
            <person name="Baek J.H."/>
            <person name="Kim J.M."/>
            <person name="Choi D.G."/>
            <person name="Jeon C.O."/>
        </authorList>
    </citation>
    <scope>NUCLEOTIDE SEQUENCE</scope>
    <source>
        <strain evidence="1">MSW5</strain>
    </source>
</reference>
<gene>
    <name evidence="1" type="ORF">N5A56_002625</name>
</gene>
<sequence length="271" mass="32457">MSNKICFIILSHSSYTDIWELLIKSYKEKLTDNIKNIDFYITSDSDVSRKDKALLNENHFNLLLYKKDISWSDALIEIVSKNELNNYNQMLFSFDDLIITKFSEIKFEQAINEMVSNNYKYLKIYNSSHVNIWGKLFNLIKKDPLYEISKLDSYRGNLVFSCWNTTFFKNILNNKELTNLSPWQFEQQINKFIDNDNGYKCVFSNVLEYENVIIKGKVHEKALRKSENITQVNYDMNNREFMSNKETLIYTMKLYIFKVFRQIIPHRLFLF</sequence>
<organism evidence="1 2">
    <name type="scientific">Polaribacter ponticola</name>
    <dbReference type="NCBI Taxonomy" id="2978475"/>
    <lineage>
        <taxon>Bacteria</taxon>
        <taxon>Pseudomonadati</taxon>
        <taxon>Bacteroidota</taxon>
        <taxon>Flavobacteriia</taxon>
        <taxon>Flavobacteriales</taxon>
        <taxon>Flavobacteriaceae</taxon>
    </lineage>
</organism>
<proteinExistence type="predicted"/>
<protein>
    <recommendedName>
        <fullName evidence="3">Glycosyltransferase family 2 protein</fullName>
    </recommendedName>
</protein>
<dbReference type="RefSeq" id="WP_274270165.1">
    <property type="nucleotide sequence ID" value="NZ_JAOSLC020000002.1"/>
</dbReference>
<evidence type="ECO:0000313" key="1">
    <source>
        <dbReference type="EMBL" id="MDD7913389.1"/>
    </source>
</evidence>
<evidence type="ECO:0000313" key="2">
    <source>
        <dbReference type="Proteomes" id="UP001151478"/>
    </source>
</evidence>
<accession>A0ABT5S5L6</accession>
<comment type="caution">
    <text evidence="1">The sequence shown here is derived from an EMBL/GenBank/DDBJ whole genome shotgun (WGS) entry which is preliminary data.</text>
</comment>